<sequence>MEKWKGWQFLRRFSLYPTKNTLLKFTSHLRFKRKGHRNGLWDLYKDLESCGEYEDIQVMWKMLQSSSSSLYAYKTRRSNRSSSSYLLLCFRPA</sequence>
<proteinExistence type="predicted"/>
<comment type="caution">
    <text evidence="1">The sequence shown here is derived from an EMBL/GenBank/DDBJ whole genome shotgun (WGS) entry which is preliminary data.</text>
</comment>
<name>A0ACB9Q0S4_BAUVA</name>
<reference evidence="1 2" key="1">
    <citation type="journal article" date="2022" name="DNA Res.">
        <title>Chromosomal-level genome assembly of the orchid tree Bauhinia variegata (Leguminosae; Cercidoideae) supports the allotetraploid origin hypothesis of Bauhinia.</title>
        <authorList>
            <person name="Zhong Y."/>
            <person name="Chen Y."/>
            <person name="Zheng D."/>
            <person name="Pang J."/>
            <person name="Liu Y."/>
            <person name="Luo S."/>
            <person name="Meng S."/>
            <person name="Qian L."/>
            <person name="Wei D."/>
            <person name="Dai S."/>
            <person name="Zhou R."/>
        </authorList>
    </citation>
    <scope>NUCLEOTIDE SEQUENCE [LARGE SCALE GENOMIC DNA]</scope>
    <source>
        <strain evidence="1">BV-YZ2020</strain>
    </source>
</reference>
<dbReference type="Proteomes" id="UP000828941">
    <property type="component" value="Chromosome 2"/>
</dbReference>
<dbReference type="EMBL" id="CM039427">
    <property type="protein sequence ID" value="KAI4353446.1"/>
    <property type="molecule type" value="Genomic_DNA"/>
</dbReference>
<evidence type="ECO:0000313" key="2">
    <source>
        <dbReference type="Proteomes" id="UP000828941"/>
    </source>
</evidence>
<gene>
    <name evidence="1" type="ORF">L6164_002395</name>
</gene>
<organism evidence="1 2">
    <name type="scientific">Bauhinia variegata</name>
    <name type="common">Purple orchid tree</name>
    <name type="synonym">Phanera variegata</name>
    <dbReference type="NCBI Taxonomy" id="167791"/>
    <lineage>
        <taxon>Eukaryota</taxon>
        <taxon>Viridiplantae</taxon>
        <taxon>Streptophyta</taxon>
        <taxon>Embryophyta</taxon>
        <taxon>Tracheophyta</taxon>
        <taxon>Spermatophyta</taxon>
        <taxon>Magnoliopsida</taxon>
        <taxon>eudicotyledons</taxon>
        <taxon>Gunneridae</taxon>
        <taxon>Pentapetalae</taxon>
        <taxon>rosids</taxon>
        <taxon>fabids</taxon>
        <taxon>Fabales</taxon>
        <taxon>Fabaceae</taxon>
        <taxon>Cercidoideae</taxon>
        <taxon>Cercideae</taxon>
        <taxon>Bauhiniinae</taxon>
        <taxon>Bauhinia</taxon>
    </lineage>
</organism>
<keyword evidence="2" id="KW-1185">Reference proteome</keyword>
<evidence type="ECO:0000313" key="1">
    <source>
        <dbReference type="EMBL" id="KAI4353446.1"/>
    </source>
</evidence>
<protein>
    <submittedName>
        <fullName evidence="1">Uncharacterized protein</fullName>
    </submittedName>
</protein>
<accession>A0ACB9Q0S4</accession>